<evidence type="ECO:0000313" key="2">
    <source>
        <dbReference type="EMBL" id="KAK0573369.1"/>
    </source>
</evidence>
<name>A0AA39UQC6_ACESA</name>
<evidence type="ECO:0000256" key="1">
    <source>
        <dbReference type="SAM" id="MobiDB-lite"/>
    </source>
</evidence>
<accession>A0AA39UQC6</accession>
<feature type="compositionally biased region" description="Basic and acidic residues" evidence="1">
    <location>
        <begin position="55"/>
        <end position="70"/>
    </location>
</feature>
<keyword evidence="3" id="KW-1185">Reference proteome</keyword>
<dbReference type="EMBL" id="JAUESC010000387">
    <property type="protein sequence ID" value="KAK0573369.1"/>
    <property type="molecule type" value="Genomic_DNA"/>
</dbReference>
<comment type="caution">
    <text evidence="2">The sequence shown here is derived from an EMBL/GenBank/DDBJ whole genome shotgun (WGS) entry which is preliminary data.</text>
</comment>
<reference evidence="2" key="1">
    <citation type="journal article" date="2022" name="Plant J.">
        <title>Strategies of tolerance reflected in two North American maple genomes.</title>
        <authorList>
            <person name="McEvoy S.L."/>
            <person name="Sezen U.U."/>
            <person name="Trouern-Trend A."/>
            <person name="McMahon S.M."/>
            <person name="Schaberg P.G."/>
            <person name="Yang J."/>
            <person name="Wegrzyn J.L."/>
            <person name="Swenson N.G."/>
        </authorList>
    </citation>
    <scope>NUCLEOTIDE SEQUENCE</scope>
    <source>
        <strain evidence="2">NS2018</strain>
    </source>
</reference>
<organism evidence="2 3">
    <name type="scientific">Acer saccharum</name>
    <name type="common">Sugar maple</name>
    <dbReference type="NCBI Taxonomy" id="4024"/>
    <lineage>
        <taxon>Eukaryota</taxon>
        <taxon>Viridiplantae</taxon>
        <taxon>Streptophyta</taxon>
        <taxon>Embryophyta</taxon>
        <taxon>Tracheophyta</taxon>
        <taxon>Spermatophyta</taxon>
        <taxon>Magnoliopsida</taxon>
        <taxon>eudicotyledons</taxon>
        <taxon>Gunneridae</taxon>
        <taxon>Pentapetalae</taxon>
        <taxon>rosids</taxon>
        <taxon>malvids</taxon>
        <taxon>Sapindales</taxon>
        <taxon>Sapindaceae</taxon>
        <taxon>Hippocastanoideae</taxon>
        <taxon>Acereae</taxon>
        <taxon>Acer</taxon>
    </lineage>
</organism>
<sequence length="114" mass="12313">MTEVYGLVSGRAGMWLAIGGCGDEMVSTRKGCRSWSKEEKSFQERSPPPSPPASDRLDSEDHCPSREKSGRPHVRPLPANRAPATDGEDDAAGVRPHLRPLPANVAPATHPFQT</sequence>
<protein>
    <submittedName>
        <fullName evidence="2">Uncharacterized protein</fullName>
    </submittedName>
</protein>
<reference evidence="2" key="2">
    <citation type="submission" date="2023-06" db="EMBL/GenBank/DDBJ databases">
        <authorList>
            <person name="Swenson N.G."/>
            <person name="Wegrzyn J.L."/>
            <person name="Mcevoy S.L."/>
        </authorList>
    </citation>
    <scope>NUCLEOTIDE SEQUENCE</scope>
    <source>
        <strain evidence="2">NS2018</strain>
        <tissue evidence="2">Leaf</tissue>
    </source>
</reference>
<dbReference type="AlphaFoldDB" id="A0AA39UQC6"/>
<evidence type="ECO:0000313" key="3">
    <source>
        <dbReference type="Proteomes" id="UP001168877"/>
    </source>
</evidence>
<feature type="region of interest" description="Disordered" evidence="1">
    <location>
        <begin position="24"/>
        <end position="114"/>
    </location>
</feature>
<dbReference type="Proteomes" id="UP001168877">
    <property type="component" value="Unassembled WGS sequence"/>
</dbReference>
<proteinExistence type="predicted"/>
<gene>
    <name evidence="2" type="ORF">LWI29_007144</name>
</gene>